<dbReference type="STRING" id="337701.SAMN05444398_106194"/>
<keyword evidence="3" id="KW-1185">Reference proteome</keyword>
<name>A0A1M7E4Y4_9RHOB</name>
<dbReference type="Gene3D" id="3.40.50.10090">
    <property type="match status" value="1"/>
</dbReference>
<organism evidence="2 3">
    <name type="scientific">Roseovarius pacificus</name>
    <dbReference type="NCBI Taxonomy" id="337701"/>
    <lineage>
        <taxon>Bacteria</taxon>
        <taxon>Pseudomonadati</taxon>
        <taxon>Pseudomonadota</taxon>
        <taxon>Alphaproteobacteria</taxon>
        <taxon>Rhodobacterales</taxon>
        <taxon>Roseobacteraceae</taxon>
        <taxon>Roseovarius</taxon>
    </lineage>
</organism>
<proteinExistence type="predicted"/>
<reference evidence="2 3" key="1">
    <citation type="submission" date="2016-11" db="EMBL/GenBank/DDBJ databases">
        <authorList>
            <person name="Jaros S."/>
            <person name="Januszkiewicz K."/>
            <person name="Wedrychowicz H."/>
        </authorList>
    </citation>
    <scope>NUCLEOTIDE SEQUENCE [LARGE SCALE GENOMIC DNA]</scope>
    <source>
        <strain evidence="2 3">DSM 29589</strain>
    </source>
</reference>
<evidence type="ECO:0000313" key="2">
    <source>
        <dbReference type="EMBL" id="SHL86767.1"/>
    </source>
</evidence>
<sequence length="243" mass="25741">MVPTILITRPDPSGAAFADQVRRRFGDTVQIVLSPVLKIERCGSLPDLSRFRTLIFTSRHGVEAFAALSDRRDLPAYAVGDATARSARDAGMSVVACGGDAPSLVARILADEVQGPCLHIHGEHAAGNISGDLTLAGIETHETIVYRQVAVDLNDMAKAALQRETPVIVPLFSPRSARLFCQGLTARAPLWAVAISENARAEIPAGLVRDVVIARHPSAPAMLDAMQGPIDAAKRLEGGNAAK</sequence>
<evidence type="ECO:0000259" key="1">
    <source>
        <dbReference type="Pfam" id="PF02602"/>
    </source>
</evidence>
<protein>
    <submittedName>
        <fullName evidence="2">Uroporphyrinogen-III synthase</fullName>
    </submittedName>
</protein>
<dbReference type="AlphaFoldDB" id="A0A1M7E4Y4"/>
<dbReference type="GO" id="GO:0033014">
    <property type="term" value="P:tetrapyrrole biosynthetic process"/>
    <property type="evidence" value="ECO:0007669"/>
    <property type="project" value="InterPro"/>
</dbReference>
<gene>
    <name evidence="2" type="ORF">SAMN05444398_106194</name>
</gene>
<dbReference type="RefSeq" id="WP_073035111.1">
    <property type="nucleotide sequence ID" value="NZ_BMLR01000006.1"/>
</dbReference>
<dbReference type="CDD" id="cd06578">
    <property type="entry name" value="HemD"/>
    <property type="match status" value="1"/>
</dbReference>
<dbReference type="Pfam" id="PF02602">
    <property type="entry name" value="HEM4"/>
    <property type="match status" value="1"/>
</dbReference>
<dbReference type="InterPro" id="IPR036108">
    <property type="entry name" value="4pyrrol_syn_uPrphyn_synt_sf"/>
</dbReference>
<dbReference type="InterPro" id="IPR003754">
    <property type="entry name" value="4pyrrol_synth_uPrphyn_synth"/>
</dbReference>
<dbReference type="EMBL" id="FRBR01000006">
    <property type="protein sequence ID" value="SHL86767.1"/>
    <property type="molecule type" value="Genomic_DNA"/>
</dbReference>
<evidence type="ECO:0000313" key="3">
    <source>
        <dbReference type="Proteomes" id="UP000183974"/>
    </source>
</evidence>
<dbReference type="GO" id="GO:0004852">
    <property type="term" value="F:uroporphyrinogen-III synthase activity"/>
    <property type="evidence" value="ECO:0007669"/>
    <property type="project" value="InterPro"/>
</dbReference>
<feature type="domain" description="Tetrapyrrole biosynthesis uroporphyrinogen III synthase" evidence="1">
    <location>
        <begin position="29"/>
        <end position="223"/>
    </location>
</feature>
<dbReference type="SUPFAM" id="SSF69618">
    <property type="entry name" value="HemD-like"/>
    <property type="match status" value="1"/>
</dbReference>
<accession>A0A1M7E4Y4</accession>
<dbReference type="Proteomes" id="UP000183974">
    <property type="component" value="Unassembled WGS sequence"/>
</dbReference>
<dbReference type="OrthoDB" id="7204250at2"/>